<sequence>PSFHPSSPFFDSIDHPAEPPICPPYCWILTISRVCDVPPSYFSSSQSLTRDANESRWGTTRRSGMTILGKVAVPKPINLPSQRLENQGLDPNVEIVPKGTLSWGSKSPLNAWGTSSLSPRTESGPGSPSHLSNRPSSGGSVTRPSTADSDKAHDSSSTAWDSNSRPSSASGVFPSNQASVALQRPHSADTRPGSSHLSRFAEAVSETSATWGQHGDAPAKKDGFSLTSGDFPSLGTEKESTEKSAMPQDAGPGTRPASSSGRSAEERGVDCTQEANVRIGDDSAWRRDNQPYSENESRYCREEGQLDSRGLQPYPNANFPHQYDAWRGPPVNNHQGGSWYRGNQPYGPPLGPGRFHVDPFPFYPTQVPPVPGHEAGPRGNHAINEKMFRPPILDPYVHPRPGFYHGPVPRDGYYGPPMGYGGPNNRDLPFAGRPAGPHAYHQHPGQGRYDTSASSVALERNEPSHSQERQYKILLKPQDGRLKEDEAKREEFLGNRPSTAEKVAPHMQTSKNNRRVNNNETSGEVQPITVENAAREDPSLIQKIEGLNAKTTFNSGTSANKVSTRMPRSGHASDSQNSLPYKQVDPATNKSAELAAISGTTISRRSTQQTQGGADHQAKQRVNSGGNDGWRKTAVMSGSSAVTLAPNPERFAEINVGDSLDTDSIGKTGSGISVEPNDNQRTTMRELARQRAQQRQKEEEERARDQRAKALAKLEELNRRSQLAGDGSVKNLEAAHNASTPDMPEVPLSHSPASREKKTTVTAEDSIEVTVDSGKTLLPSPEDANNEGSTQHDNPPRHHDGAASKQKRLGYKQKQNIVFEKKMAGSSFSEATTEVVDVVPPPEVSNEGVLGHNSVMPAASSVSTESTNTKRKNNRNGKKKHRAEETTVMNPTRATVGKDSKSGDESTEIGRERGAEMEFGSLSVPSLDIKVSGNSSDQISSFTNEESQSRVKHNWKSQHLRRNPRNSVANKPAEKFAGSSTVIWAPVHPQQKADISTDADSQKTVPEFSTSSKSLHQVQTSSKSKRVEMERYVAKPIVKEMAEQSVIKNPITTAPEMTENVLQKENCGGEGTGILQPSGLTAGKSGSPSKSRHGNGRQGKHGRDHGSSHQRGSVASTKALEDGQFRGTMNYHRNNQTEQIAVGSSKDHTTSNTDGWNDGWYMPPETHSSAAEEVEANGPGTVAVGKDQGMSIHCKQHASRSYKDGGSNYSDPRKANKRDPSKAHMQQSGHGVGQEDLPVASKESRGPEDHVSHTAVNSNVNRGGNHGGREYTRDKIYVSQKRDRTTMRELARQRTQQRQKEEEERARDQRAKALAKLEELNRRSQLAGESSVKNLEAAHNASTPDMPEVPLSHSPASREKKTTVTAEDSIEVTEESRKTLLPSPEDANNEGSTQHDNPPRHHDGAASKQKRLGYKQKQNIVFEKKMAGSSFSEATTEVVDVVPPPEVSNEGVLGHNSVMPAASSVSTESTNTKRKNNRNGNKKKHRVEETTAMNPTRATVVKDSKSGDESTEIGRERAPEMEFGSLSVPSLDIKVSGNSSDQISSFTNEESQSRVKHNWKSQHLRRNPRNSVANKPAEKFAGSSTVIWAPVHPQQKADISTDADSQKTVPEFSTSSKSLHQVQTSSKSKRVEMERYVAKPIVKEMAEQSVSKNPITTAPEMTENVLQKENCGGEGTGILQPSVSTAGKSGSPSKSRHGNGRQGKHGRDHGSPHQRGSVASTKALEDGQFRGTVNYHRNNQTEQIAVGSSKDHTTCKSDGWNDGWYVPPETHSSAAEEVEANGPGTVAVGKDQGMSIHGKQHASRSYKDGGSNYSDPRKANKRDPSKAHMQQSGHGVGQQDLPVASKESRGPEDHVSHTAVNSNVNRGGNHGGREYTRDKTYVSQKRDVAGYGQKMTSADTPAQSQNRSTSKEVQGEHHPNSMFQKNTDHSQRFGRGHHDSQGGWGSSAQENMHHHHHQRPASNRDRQKQNLHYEYKPVGSHTHDGEQQFKDGSQAEGPPRYREKGQGQQRHGGHQQQRGSAGRNTGHGLTDERN</sequence>
<feature type="compositionally biased region" description="Polar residues" evidence="1">
    <location>
        <begin position="1894"/>
        <end position="1908"/>
    </location>
</feature>
<organism evidence="2 3">
    <name type="scientific">Brassica napus</name>
    <name type="common">Rape</name>
    <dbReference type="NCBI Taxonomy" id="3708"/>
    <lineage>
        <taxon>Eukaryota</taxon>
        <taxon>Viridiplantae</taxon>
        <taxon>Streptophyta</taxon>
        <taxon>Embryophyta</taxon>
        <taxon>Tracheophyta</taxon>
        <taxon>Spermatophyta</taxon>
        <taxon>Magnoliopsida</taxon>
        <taxon>eudicotyledons</taxon>
        <taxon>Gunneridae</taxon>
        <taxon>Pentapetalae</taxon>
        <taxon>rosids</taxon>
        <taxon>malvids</taxon>
        <taxon>Brassicales</taxon>
        <taxon>Brassicaceae</taxon>
        <taxon>Brassiceae</taxon>
        <taxon>Brassica</taxon>
    </lineage>
</organism>
<feature type="compositionally biased region" description="Basic residues" evidence="1">
    <location>
        <begin position="1472"/>
        <end position="1485"/>
    </location>
</feature>
<keyword evidence="3" id="KW-1185">Reference proteome</keyword>
<feature type="compositionally biased region" description="Basic residues" evidence="1">
    <location>
        <begin position="1554"/>
        <end position="1568"/>
    </location>
</feature>
<evidence type="ECO:0000313" key="3">
    <source>
        <dbReference type="Proteomes" id="UP000824890"/>
    </source>
</evidence>
<feature type="compositionally biased region" description="Polar residues" evidence="1">
    <location>
        <begin position="507"/>
        <end position="524"/>
    </location>
</feature>
<feature type="compositionally biased region" description="Polar residues" evidence="1">
    <location>
        <begin position="665"/>
        <end position="682"/>
    </location>
</feature>
<feature type="compositionally biased region" description="Polar residues" evidence="1">
    <location>
        <begin position="549"/>
        <end position="563"/>
    </location>
</feature>
<feature type="compositionally biased region" description="Polar residues" evidence="1">
    <location>
        <begin position="998"/>
        <end position="1022"/>
    </location>
</feature>
<feature type="compositionally biased region" description="Basic and acidic residues" evidence="1">
    <location>
        <begin position="279"/>
        <end position="301"/>
    </location>
</feature>
<reference evidence="2 3" key="1">
    <citation type="submission" date="2021-05" db="EMBL/GenBank/DDBJ databases">
        <title>Genome Assembly of Synthetic Allotetraploid Brassica napus Reveals Homoeologous Exchanges between Subgenomes.</title>
        <authorList>
            <person name="Davis J.T."/>
        </authorList>
    </citation>
    <scope>NUCLEOTIDE SEQUENCE [LARGE SCALE GENOMIC DNA]</scope>
    <source>
        <strain evidence="3">cv. Da-Ae</strain>
        <tissue evidence="2">Seedling</tissue>
    </source>
</reference>
<dbReference type="InterPro" id="IPR038808">
    <property type="entry name" value="MOS1-like"/>
</dbReference>
<feature type="region of interest" description="Disordered" evidence="1">
    <location>
        <begin position="1668"/>
        <end position="2034"/>
    </location>
</feature>
<feature type="region of interest" description="Disordered" evidence="1">
    <location>
        <begin position="1595"/>
        <end position="1631"/>
    </location>
</feature>
<feature type="compositionally biased region" description="Polar residues" evidence="1">
    <location>
        <begin position="1602"/>
        <end position="1626"/>
    </location>
</feature>
<feature type="compositionally biased region" description="Polar residues" evidence="1">
    <location>
        <begin position="572"/>
        <end position="591"/>
    </location>
</feature>
<feature type="compositionally biased region" description="Basic and acidic residues" evidence="1">
    <location>
        <begin position="1909"/>
        <end position="1919"/>
    </location>
</feature>
<feature type="compositionally biased region" description="Polar residues" evidence="1">
    <location>
        <begin position="932"/>
        <end position="946"/>
    </location>
</feature>
<feature type="compositionally biased region" description="Basic and acidic residues" evidence="1">
    <location>
        <begin position="1962"/>
        <end position="1989"/>
    </location>
</feature>
<feature type="compositionally biased region" description="Basic and acidic residues" evidence="1">
    <location>
        <begin position="459"/>
        <end position="471"/>
    </location>
</feature>
<feature type="compositionally biased region" description="Basic and acidic residues" evidence="1">
    <location>
        <begin position="1267"/>
        <end position="1322"/>
    </location>
</feature>
<feature type="compositionally biased region" description="Low complexity" evidence="1">
    <location>
        <begin position="597"/>
        <end position="612"/>
    </location>
</feature>
<feature type="compositionally biased region" description="Basic residues" evidence="1">
    <location>
        <begin position="1090"/>
        <end position="1103"/>
    </location>
</feature>
<evidence type="ECO:0000313" key="2">
    <source>
        <dbReference type="EMBL" id="KAH0871118.1"/>
    </source>
</evidence>
<feature type="compositionally biased region" description="Basic and acidic residues" evidence="1">
    <location>
        <begin position="1500"/>
        <end position="1520"/>
    </location>
</feature>
<feature type="compositionally biased region" description="Basic and acidic residues" evidence="1">
    <location>
        <begin position="1242"/>
        <end position="1252"/>
    </location>
</feature>
<feature type="compositionally biased region" description="Basic residues" evidence="1">
    <location>
        <begin position="1694"/>
        <end position="1707"/>
    </location>
</feature>
<evidence type="ECO:0008006" key="4">
    <source>
        <dbReference type="Google" id="ProtNLM"/>
    </source>
</evidence>
<feature type="region of interest" description="Disordered" evidence="1">
    <location>
        <begin position="839"/>
        <end position="972"/>
    </location>
</feature>
<dbReference type="PANTHER" id="PTHR34805:SF1">
    <property type="entry name" value="PROTEIN MODIFIER OF SNC1 1"/>
    <property type="match status" value="1"/>
</dbReference>
<dbReference type="EMBL" id="JAGKQM010000017">
    <property type="protein sequence ID" value="KAH0871118.1"/>
    <property type="molecule type" value="Genomic_DNA"/>
</dbReference>
<feature type="compositionally biased region" description="Basic and acidic residues" evidence="1">
    <location>
        <begin position="1926"/>
        <end position="1940"/>
    </location>
</feature>
<feature type="compositionally biased region" description="Basic and acidic residues" evidence="1">
    <location>
        <begin position="1211"/>
        <end position="1222"/>
    </location>
</feature>
<feature type="compositionally biased region" description="Polar residues" evidence="1">
    <location>
        <begin position="1679"/>
        <end position="1693"/>
    </location>
</feature>
<feature type="compositionally biased region" description="Basic and acidic residues" evidence="1">
    <location>
        <begin position="1815"/>
        <end position="1826"/>
    </location>
</feature>
<feature type="region of interest" description="Disordered" evidence="1">
    <location>
        <begin position="991"/>
        <end position="1026"/>
    </location>
</feature>
<protein>
    <recommendedName>
        <fullName evidence="4">BAT2 N-terminal domain-containing protein</fullName>
    </recommendedName>
</protein>
<name>A0ABQ7YSM1_BRANA</name>
<feature type="compositionally biased region" description="Polar residues" evidence="1">
    <location>
        <begin position="1323"/>
        <end position="1333"/>
    </location>
</feature>
<feature type="compositionally biased region" description="Polar residues" evidence="1">
    <location>
        <begin position="1536"/>
        <end position="1550"/>
    </location>
</feature>
<evidence type="ECO:0000256" key="1">
    <source>
        <dbReference type="SAM" id="MobiDB-lite"/>
    </source>
</evidence>
<feature type="compositionally biased region" description="Basic residues" evidence="1">
    <location>
        <begin position="869"/>
        <end position="881"/>
    </location>
</feature>
<feature type="compositionally biased region" description="Basic and acidic residues" evidence="1">
    <location>
        <begin position="478"/>
        <end position="493"/>
    </location>
</feature>
<gene>
    <name evidence="2" type="ORF">HID58_078140</name>
</gene>
<feature type="compositionally biased region" description="Basic and acidic residues" evidence="1">
    <location>
        <begin position="1871"/>
        <end position="1888"/>
    </location>
</feature>
<proteinExistence type="predicted"/>
<feature type="compositionally biased region" description="Basic and acidic residues" evidence="1">
    <location>
        <begin position="896"/>
        <end position="916"/>
    </location>
</feature>
<feature type="compositionally biased region" description="Low complexity" evidence="1">
    <location>
        <begin position="2006"/>
        <end position="2019"/>
    </location>
</feature>
<feature type="compositionally biased region" description="Basic residues" evidence="1">
    <location>
        <begin position="950"/>
        <end position="964"/>
    </location>
</feature>
<dbReference type="Proteomes" id="UP000824890">
    <property type="component" value="Unassembled WGS sequence"/>
</dbReference>
<feature type="region of interest" description="Disordered" evidence="1">
    <location>
        <begin position="415"/>
        <end position="811"/>
    </location>
</feature>
<feature type="non-terminal residue" evidence="2">
    <location>
        <position position="1"/>
    </location>
</feature>
<feature type="compositionally biased region" description="Basic and acidic residues" evidence="1">
    <location>
        <begin position="683"/>
        <end position="719"/>
    </location>
</feature>
<feature type="compositionally biased region" description="Polar residues" evidence="1">
    <location>
        <begin position="155"/>
        <end position="180"/>
    </location>
</feature>
<feature type="region of interest" description="Disordered" evidence="1">
    <location>
        <begin position="107"/>
        <end position="301"/>
    </location>
</feature>
<feature type="region of interest" description="Disordered" evidence="1">
    <location>
        <begin position="1445"/>
        <end position="1576"/>
    </location>
</feature>
<comment type="caution">
    <text evidence="2">The sequence shown here is derived from an EMBL/GenBank/DDBJ whole genome shotgun (WGS) entry which is preliminary data.</text>
</comment>
<accession>A0ABQ7YSM1</accession>
<dbReference type="PANTHER" id="PTHR34805">
    <property type="entry name" value="PROTEIN MODIFIER OF SNC1 1"/>
    <property type="match status" value="1"/>
</dbReference>
<feature type="region of interest" description="Disordered" evidence="1">
    <location>
        <begin position="1065"/>
        <end position="1413"/>
    </location>
</feature>
<feature type="compositionally biased region" description="Basic and acidic residues" evidence="1">
    <location>
        <begin position="1846"/>
        <end position="1856"/>
    </location>
</feature>
<feature type="compositionally biased region" description="Polar residues" evidence="1">
    <location>
        <begin position="107"/>
        <end position="147"/>
    </location>
</feature>